<comment type="caution">
    <text evidence="2">The sequence shown here is derived from an EMBL/GenBank/DDBJ whole genome shotgun (WGS) entry which is preliminary data.</text>
</comment>
<evidence type="ECO:0000313" key="2">
    <source>
        <dbReference type="EMBL" id="KAK8600668.1"/>
    </source>
</evidence>
<gene>
    <name evidence="2" type="ORF">V6N12_050521</name>
</gene>
<keyword evidence="3" id="KW-1185">Reference proteome</keyword>
<protein>
    <submittedName>
        <fullName evidence="2">Uncharacterized protein</fullName>
    </submittedName>
</protein>
<feature type="region of interest" description="Disordered" evidence="1">
    <location>
        <begin position="22"/>
        <end position="63"/>
    </location>
</feature>
<reference evidence="2 3" key="1">
    <citation type="journal article" date="2024" name="G3 (Bethesda)">
        <title>Genome assembly of Hibiscus sabdariffa L. provides insights into metabolisms of medicinal natural products.</title>
        <authorList>
            <person name="Kim T."/>
        </authorList>
    </citation>
    <scope>NUCLEOTIDE SEQUENCE [LARGE SCALE GENOMIC DNA]</scope>
    <source>
        <strain evidence="2">TK-2024</strain>
        <tissue evidence="2">Old leaves</tissue>
    </source>
</reference>
<dbReference type="Proteomes" id="UP001472677">
    <property type="component" value="Unassembled WGS sequence"/>
</dbReference>
<sequence length="87" mass="9535">MNIMEVTLVIAAIPTAAIRSFASSSVEQHGSVDQQPSPAATPENEPTTLEAENEPAQQPAEQPVQQIDIAQQLNRMEARRIQFMAYT</sequence>
<name>A0ABR2GCL9_9ROSI</name>
<evidence type="ECO:0000313" key="3">
    <source>
        <dbReference type="Proteomes" id="UP001472677"/>
    </source>
</evidence>
<dbReference type="EMBL" id="JBBPBM010000001">
    <property type="protein sequence ID" value="KAK8600668.1"/>
    <property type="molecule type" value="Genomic_DNA"/>
</dbReference>
<accession>A0ABR2GCL9</accession>
<feature type="compositionally biased region" description="Polar residues" evidence="1">
    <location>
        <begin position="22"/>
        <end position="38"/>
    </location>
</feature>
<feature type="compositionally biased region" description="Low complexity" evidence="1">
    <location>
        <begin position="54"/>
        <end position="63"/>
    </location>
</feature>
<evidence type="ECO:0000256" key="1">
    <source>
        <dbReference type="SAM" id="MobiDB-lite"/>
    </source>
</evidence>
<organism evidence="2 3">
    <name type="scientific">Hibiscus sabdariffa</name>
    <name type="common">roselle</name>
    <dbReference type="NCBI Taxonomy" id="183260"/>
    <lineage>
        <taxon>Eukaryota</taxon>
        <taxon>Viridiplantae</taxon>
        <taxon>Streptophyta</taxon>
        <taxon>Embryophyta</taxon>
        <taxon>Tracheophyta</taxon>
        <taxon>Spermatophyta</taxon>
        <taxon>Magnoliopsida</taxon>
        <taxon>eudicotyledons</taxon>
        <taxon>Gunneridae</taxon>
        <taxon>Pentapetalae</taxon>
        <taxon>rosids</taxon>
        <taxon>malvids</taxon>
        <taxon>Malvales</taxon>
        <taxon>Malvaceae</taxon>
        <taxon>Malvoideae</taxon>
        <taxon>Hibiscus</taxon>
    </lineage>
</organism>
<proteinExistence type="predicted"/>